<feature type="domain" description="Peptidase M13 N-terminal" evidence="3">
    <location>
        <begin position="129"/>
        <end position="476"/>
    </location>
</feature>
<dbReference type="InterPro" id="IPR042089">
    <property type="entry name" value="Peptidase_M13_dom_2"/>
</dbReference>
<comment type="caution">
    <text evidence="4">The sequence shown here is derived from an EMBL/GenBank/DDBJ whole genome shotgun (WGS) entry which is preliminary data.</text>
</comment>
<dbReference type="AlphaFoldDB" id="A0A9J6E753"/>
<dbReference type="Pfam" id="PF05649">
    <property type="entry name" value="Peptidase_M13_N"/>
    <property type="match status" value="1"/>
</dbReference>
<evidence type="ECO:0000256" key="1">
    <source>
        <dbReference type="ARBA" id="ARBA00007357"/>
    </source>
</evidence>
<dbReference type="GO" id="GO:0005886">
    <property type="term" value="C:plasma membrane"/>
    <property type="evidence" value="ECO:0007669"/>
    <property type="project" value="TreeGrafter"/>
</dbReference>
<evidence type="ECO:0000256" key="2">
    <source>
        <dbReference type="SAM" id="Phobius"/>
    </source>
</evidence>
<sequence>MGRSSKGRPPLFYPGERGGTVQPRGAARMLQFAPHLLEGQVFLGKEDILQLLGNVRNVEAVRQSRGISRQAIVITVMAAIFLVLFFVLSIYGIYISGQSREWYTCYTAQCSEAAAYLKARLLQTGGDACNNFYDFVCHSWSHHRAFAQSFIEDLKDSFWSGVNRTLLGTAKPPPPSPSGIHLMYAFYKSCYHFMTTRNPVPDRVRSVFEKTNAARWVTGASYAELVKQMIHLALNLGIITVFELKFTKVGDSDLLHISKGSSLRYKATPVTNERIYHDYIKEVLQVIGYKSHLEGSFSYVDTIDRSVEANFAKISRTKSANFTELGTLDSRASAQVWLERINRDVAQRHWQKEDSEILATGLEQIRTVMGIVMGGGLRNATAYITVQVVMEVLRYDFFRRYEQQHARDVVIMCLNTTRQFLFYTWPALVANLTLNSSDVEASRKLFDDILEGVVDHMNRVHWLELPSRLEATRKVNYSKLSRPPADFVNTYIEAAQLDTLLRREVGNEEYGLYGK</sequence>
<reference evidence="4" key="2">
    <citation type="submission" date="2021-09" db="EMBL/GenBank/DDBJ databases">
        <authorList>
            <person name="Jia N."/>
            <person name="Wang J."/>
            <person name="Shi W."/>
            <person name="Du L."/>
            <person name="Sun Y."/>
            <person name="Zhan W."/>
            <person name="Jiang J."/>
            <person name="Wang Q."/>
            <person name="Zhang B."/>
            <person name="Ji P."/>
            <person name="Sakyi L.B."/>
            <person name="Cui X."/>
            <person name="Yuan T."/>
            <person name="Jiang B."/>
            <person name="Yang W."/>
            <person name="Lam T.T.-Y."/>
            <person name="Chang Q."/>
            <person name="Ding S."/>
            <person name="Wang X."/>
            <person name="Zhu J."/>
            <person name="Ruan X."/>
            <person name="Zhao L."/>
            <person name="Wei J."/>
            <person name="Que T."/>
            <person name="Du C."/>
            <person name="Cheng J."/>
            <person name="Dai P."/>
            <person name="Han X."/>
            <person name="Huang E."/>
            <person name="Gao Y."/>
            <person name="Liu J."/>
            <person name="Shao H."/>
            <person name="Ye R."/>
            <person name="Li L."/>
            <person name="Wei W."/>
            <person name="Wang X."/>
            <person name="Wang C."/>
            <person name="Huo Q."/>
            <person name="Li W."/>
            <person name="Guo W."/>
            <person name="Chen H."/>
            <person name="Chen S."/>
            <person name="Zhou L."/>
            <person name="Zhou L."/>
            <person name="Ni X."/>
            <person name="Tian J."/>
            <person name="Zhou Y."/>
            <person name="Sheng Y."/>
            <person name="Liu T."/>
            <person name="Pan Y."/>
            <person name="Xia L."/>
            <person name="Li J."/>
            <person name="Zhao F."/>
            <person name="Cao W."/>
        </authorList>
    </citation>
    <scope>NUCLEOTIDE SEQUENCE</scope>
    <source>
        <strain evidence="4">Rmic-2018</strain>
        <tissue evidence="4">Larvae</tissue>
    </source>
</reference>
<protein>
    <recommendedName>
        <fullName evidence="3">Peptidase M13 N-terminal domain-containing protein</fullName>
    </recommendedName>
</protein>
<keyword evidence="2" id="KW-1133">Transmembrane helix</keyword>
<dbReference type="Gene3D" id="3.40.390.10">
    <property type="entry name" value="Collagenase (Catalytic Domain)"/>
    <property type="match status" value="1"/>
</dbReference>
<evidence type="ECO:0000313" key="4">
    <source>
        <dbReference type="EMBL" id="KAH8030158.1"/>
    </source>
</evidence>
<accession>A0A9J6E753</accession>
<dbReference type="PANTHER" id="PTHR11733">
    <property type="entry name" value="ZINC METALLOPROTEASE FAMILY M13 NEPRILYSIN-RELATED"/>
    <property type="match status" value="1"/>
</dbReference>
<dbReference type="PROSITE" id="PS51885">
    <property type="entry name" value="NEPRILYSIN"/>
    <property type="match status" value="1"/>
</dbReference>
<dbReference type="SUPFAM" id="SSF55486">
    <property type="entry name" value="Metalloproteases ('zincins'), catalytic domain"/>
    <property type="match status" value="1"/>
</dbReference>
<dbReference type="VEuPathDB" id="VectorBase:LOC119165139"/>
<keyword evidence="2" id="KW-0812">Transmembrane</keyword>
<reference evidence="4" key="1">
    <citation type="journal article" date="2020" name="Cell">
        <title>Large-Scale Comparative Analyses of Tick Genomes Elucidate Their Genetic Diversity and Vector Capacities.</title>
        <authorList>
            <consortium name="Tick Genome and Microbiome Consortium (TIGMIC)"/>
            <person name="Jia N."/>
            <person name="Wang J."/>
            <person name="Shi W."/>
            <person name="Du L."/>
            <person name="Sun Y."/>
            <person name="Zhan W."/>
            <person name="Jiang J.F."/>
            <person name="Wang Q."/>
            <person name="Zhang B."/>
            <person name="Ji P."/>
            <person name="Bell-Sakyi L."/>
            <person name="Cui X.M."/>
            <person name="Yuan T.T."/>
            <person name="Jiang B.G."/>
            <person name="Yang W.F."/>
            <person name="Lam T.T."/>
            <person name="Chang Q.C."/>
            <person name="Ding S.J."/>
            <person name="Wang X.J."/>
            <person name="Zhu J.G."/>
            <person name="Ruan X.D."/>
            <person name="Zhao L."/>
            <person name="Wei J.T."/>
            <person name="Ye R.Z."/>
            <person name="Que T.C."/>
            <person name="Du C.H."/>
            <person name="Zhou Y.H."/>
            <person name="Cheng J.X."/>
            <person name="Dai P.F."/>
            <person name="Guo W.B."/>
            <person name="Han X.H."/>
            <person name="Huang E.J."/>
            <person name="Li L.F."/>
            <person name="Wei W."/>
            <person name="Gao Y.C."/>
            <person name="Liu J.Z."/>
            <person name="Shao H.Z."/>
            <person name="Wang X."/>
            <person name="Wang C.C."/>
            <person name="Yang T.C."/>
            <person name="Huo Q.B."/>
            <person name="Li W."/>
            <person name="Chen H.Y."/>
            <person name="Chen S.E."/>
            <person name="Zhou L.G."/>
            <person name="Ni X.B."/>
            <person name="Tian J.H."/>
            <person name="Sheng Y."/>
            <person name="Liu T."/>
            <person name="Pan Y.S."/>
            <person name="Xia L.Y."/>
            <person name="Li J."/>
            <person name="Zhao F."/>
            <person name="Cao W.C."/>
        </authorList>
    </citation>
    <scope>NUCLEOTIDE SEQUENCE</scope>
    <source>
        <strain evidence="4">Rmic-2018</strain>
    </source>
</reference>
<comment type="similarity">
    <text evidence="1">Belongs to the peptidase M13 family.</text>
</comment>
<dbReference type="InterPro" id="IPR024079">
    <property type="entry name" value="MetalloPept_cat_dom_sf"/>
</dbReference>
<gene>
    <name evidence="4" type="ORF">HPB51_006590</name>
</gene>
<organism evidence="4 5">
    <name type="scientific">Rhipicephalus microplus</name>
    <name type="common">Cattle tick</name>
    <name type="synonym">Boophilus microplus</name>
    <dbReference type="NCBI Taxonomy" id="6941"/>
    <lineage>
        <taxon>Eukaryota</taxon>
        <taxon>Metazoa</taxon>
        <taxon>Ecdysozoa</taxon>
        <taxon>Arthropoda</taxon>
        <taxon>Chelicerata</taxon>
        <taxon>Arachnida</taxon>
        <taxon>Acari</taxon>
        <taxon>Parasitiformes</taxon>
        <taxon>Ixodida</taxon>
        <taxon>Ixodoidea</taxon>
        <taxon>Ixodidae</taxon>
        <taxon>Rhipicephalinae</taxon>
        <taxon>Rhipicephalus</taxon>
        <taxon>Boophilus</taxon>
    </lineage>
</organism>
<dbReference type="GO" id="GO:0016485">
    <property type="term" value="P:protein processing"/>
    <property type="evidence" value="ECO:0007669"/>
    <property type="project" value="TreeGrafter"/>
</dbReference>
<feature type="transmembrane region" description="Helical" evidence="2">
    <location>
        <begin position="71"/>
        <end position="94"/>
    </location>
</feature>
<dbReference type="InterPro" id="IPR008753">
    <property type="entry name" value="Peptidase_M13_N"/>
</dbReference>
<dbReference type="InterPro" id="IPR000718">
    <property type="entry name" value="Peptidase_M13"/>
</dbReference>
<dbReference type="Proteomes" id="UP000821866">
    <property type="component" value="Chromosome 3"/>
</dbReference>
<dbReference type="EMBL" id="JABSTU010000005">
    <property type="protein sequence ID" value="KAH8030158.1"/>
    <property type="molecule type" value="Genomic_DNA"/>
</dbReference>
<dbReference type="Gene3D" id="1.10.1380.10">
    <property type="entry name" value="Neutral endopeptidase , domain2"/>
    <property type="match status" value="1"/>
</dbReference>
<name>A0A9J6E753_RHIMP</name>
<evidence type="ECO:0000259" key="3">
    <source>
        <dbReference type="Pfam" id="PF05649"/>
    </source>
</evidence>
<evidence type="ECO:0000313" key="5">
    <source>
        <dbReference type="Proteomes" id="UP000821866"/>
    </source>
</evidence>
<keyword evidence="2" id="KW-0472">Membrane</keyword>
<dbReference type="PANTHER" id="PTHR11733:SF241">
    <property type="entry name" value="GH26575P-RELATED"/>
    <property type="match status" value="1"/>
</dbReference>
<dbReference type="GO" id="GO:0004222">
    <property type="term" value="F:metalloendopeptidase activity"/>
    <property type="evidence" value="ECO:0007669"/>
    <property type="project" value="InterPro"/>
</dbReference>
<proteinExistence type="inferred from homology"/>
<keyword evidence="5" id="KW-1185">Reference proteome</keyword>